<dbReference type="GO" id="GO:0004674">
    <property type="term" value="F:protein serine/threonine kinase activity"/>
    <property type="evidence" value="ECO:0007669"/>
    <property type="project" value="UniProtKB-KW"/>
</dbReference>
<proteinExistence type="predicted"/>
<dbReference type="InterPro" id="IPR000719">
    <property type="entry name" value="Prot_kinase_dom"/>
</dbReference>
<sequence length="570" mass="62436">MLRVSIGQYSDAGAKPENQDFHGALMPDAGQSAMKGVVLALADGISSSRVSAEAARTAVTSFLADYPSTSDAWSVKTAGMRVIAATNRWLHDANRNAGIYDADAGMACTFSALVLKGRHAHLFHIGDSRIQRLTGISLELLTRDHVKRLSASESYLERALGIGEEVVADYARVPLEVGQVWLITSDGVHDHVDGRTVAEAIAASETLDDAARMIAQAALANGSADNLTCQIVRIDALPERDAALEEAMGPETALLPLPALPKAGDVLDGFTILRGLHSSARSHVYLAKAPDGSAVAIKIPTREMAEDEAYLKRFVLEEWIARRISSPHVLKAAPAPEKRTALYCVTRHVKGRTLRQWMHDHPRCTPDDMRGIVEQIARGLRAFHRKDMLHQDIRPENIMIDEAGTVLIIDFGSTSVAGVEEAAPGTAGLMPGTFQYTAPEYLSGDPVGWRSDLYALGVIAYEMLTGELPYGTQVAKIRSRRDQRALRYRAARGEDNAVPAWLDEALRKAVHPDPLKRHDALSEFLADLRRPPKDWARRQQRPLLERDPVRFWQIVSVALFAALLISLATR</sequence>
<evidence type="ECO:0000256" key="6">
    <source>
        <dbReference type="SAM" id="Phobius"/>
    </source>
</evidence>
<dbReference type="Gene3D" id="1.10.510.10">
    <property type="entry name" value="Transferase(Phosphotransferase) domain 1"/>
    <property type="match status" value="1"/>
</dbReference>
<dbReference type="PANTHER" id="PTHR24351">
    <property type="entry name" value="RIBOSOMAL PROTEIN S6 KINASE"/>
    <property type="match status" value="1"/>
</dbReference>
<accession>A0A916YVY7</accession>
<keyword evidence="4 9" id="KW-0418">Kinase</keyword>
<reference evidence="9" key="2">
    <citation type="submission" date="2020-09" db="EMBL/GenBank/DDBJ databases">
        <authorList>
            <person name="Sun Q."/>
            <person name="Zhou Y."/>
        </authorList>
    </citation>
    <scope>NUCLEOTIDE SEQUENCE</scope>
    <source>
        <strain evidence="9">CGMCC 1.15360</strain>
    </source>
</reference>
<evidence type="ECO:0000256" key="2">
    <source>
        <dbReference type="ARBA" id="ARBA00022679"/>
    </source>
</evidence>
<gene>
    <name evidence="9" type="ORF">GCM10010990_11310</name>
</gene>
<dbReference type="SUPFAM" id="SSF81606">
    <property type="entry name" value="PP2C-like"/>
    <property type="match status" value="1"/>
</dbReference>
<dbReference type="Pfam" id="PF13672">
    <property type="entry name" value="PP2C_2"/>
    <property type="match status" value="1"/>
</dbReference>
<keyword evidence="2" id="KW-0808">Transferase</keyword>
<protein>
    <submittedName>
        <fullName evidence="9">Protein kinase</fullName>
    </submittedName>
</protein>
<keyword evidence="3" id="KW-0547">Nucleotide-binding</keyword>
<dbReference type="InterPro" id="IPR036457">
    <property type="entry name" value="PPM-type-like_dom_sf"/>
</dbReference>
<dbReference type="Proteomes" id="UP000612349">
    <property type="component" value="Unassembled WGS sequence"/>
</dbReference>
<evidence type="ECO:0000256" key="4">
    <source>
        <dbReference type="ARBA" id="ARBA00022777"/>
    </source>
</evidence>
<dbReference type="CDD" id="cd14014">
    <property type="entry name" value="STKc_PknB_like"/>
    <property type="match status" value="1"/>
</dbReference>
<feature type="domain" description="Protein kinase" evidence="7">
    <location>
        <begin position="270"/>
        <end position="544"/>
    </location>
</feature>
<keyword evidence="5" id="KW-0067">ATP-binding</keyword>
<keyword evidence="6" id="KW-0472">Membrane</keyword>
<evidence type="ECO:0000313" key="10">
    <source>
        <dbReference type="Proteomes" id="UP000612349"/>
    </source>
</evidence>
<dbReference type="InterPro" id="IPR008266">
    <property type="entry name" value="Tyr_kinase_AS"/>
</dbReference>
<keyword evidence="6" id="KW-0812">Transmembrane</keyword>
<evidence type="ECO:0000256" key="3">
    <source>
        <dbReference type="ARBA" id="ARBA00022741"/>
    </source>
</evidence>
<keyword evidence="1" id="KW-0723">Serine/threonine-protein kinase</keyword>
<name>A0A916YVY7_9SPHN</name>
<keyword evidence="10" id="KW-1185">Reference proteome</keyword>
<organism evidence="9 10">
    <name type="scientific">Croceicoccus mobilis</name>
    <dbReference type="NCBI Taxonomy" id="1703339"/>
    <lineage>
        <taxon>Bacteria</taxon>
        <taxon>Pseudomonadati</taxon>
        <taxon>Pseudomonadota</taxon>
        <taxon>Alphaproteobacteria</taxon>
        <taxon>Sphingomonadales</taxon>
        <taxon>Erythrobacteraceae</taxon>
        <taxon>Croceicoccus</taxon>
    </lineage>
</organism>
<dbReference type="RefSeq" id="WP_066776241.1">
    <property type="nucleotide sequence ID" value="NZ_BMIP01000002.1"/>
</dbReference>
<dbReference type="OrthoDB" id="9801841at2"/>
<dbReference type="SMART" id="SM00331">
    <property type="entry name" value="PP2C_SIG"/>
    <property type="match status" value="1"/>
</dbReference>
<keyword evidence="6" id="KW-1133">Transmembrane helix</keyword>
<dbReference type="CDD" id="cd00143">
    <property type="entry name" value="PP2Cc"/>
    <property type="match status" value="1"/>
</dbReference>
<feature type="domain" description="PPM-type phosphatase" evidence="8">
    <location>
        <begin position="5"/>
        <end position="234"/>
    </location>
</feature>
<dbReference type="SMART" id="SM00332">
    <property type="entry name" value="PP2Cc"/>
    <property type="match status" value="1"/>
</dbReference>
<feature type="transmembrane region" description="Helical" evidence="6">
    <location>
        <begin position="551"/>
        <end position="569"/>
    </location>
</feature>
<dbReference type="Pfam" id="PF00069">
    <property type="entry name" value="Pkinase"/>
    <property type="match status" value="1"/>
</dbReference>
<dbReference type="SUPFAM" id="SSF56112">
    <property type="entry name" value="Protein kinase-like (PK-like)"/>
    <property type="match status" value="1"/>
</dbReference>
<dbReference type="PROSITE" id="PS00109">
    <property type="entry name" value="PROTEIN_KINASE_TYR"/>
    <property type="match status" value="1"/>
</dbReference>
<dbReference type="InterPro" id="IPR001932">
    <property type="entry name" value="PPM-type_phosphatase-like_dom"/>
</dbReference>
<dbReference type="Gene3D" id="3.30.200.20">
    <property type="entry name" value="Phosphorylase Kinase, domain 1"/>
    <property type="match status" value="1"/>
</dbReference>
<dbReference type="Gene3D" id="3.60.40.10">
    <property type="entry name" value="PPM-type phosphatase domain"/>
    <property type="match status" value="1"/>
</dbReference>
<evidence type="ECO:0000256" key="1">
    <source>
        <dbReference type="ARBA" id="ARBA00022527"/>
    </source>
</evidence>
<dbReference type="AlphaFoldDB" id="A0A916YVY7"/>
<dbReference type="GO" id="GO:0005524">
    <property type="term" value="F:ATP binding"/>
    <property type="evidence" value="ECO:0007669"/>
    <property type="project" value="UniProtKB-KW"/>
</dbReference>
<dbReference type="PROSITE" id="PS51746">
    <property type="entry name" value="PPM_2"/>
    <property type="match status" value="1"/>
</dbReference>
<dbReference type="EMBL" id="BMIP01000002">
    <property type="protein sequence ID" value="GGD63542.1"/>
    <property type="molecule type" value="Genomic_DNA"/>
</dbReference>
<evidence type="ECO:0000259" key="8">
    <source>
        <dbReference type="PROSITE" id="PS51746"/>
    </source>
</evidence>
<dbReference type="InterPro" id="IPR011009">
    <property type="entry name" value="Kinase-like_dom_sf"/>
</dbReference>
<comment type="caution">
    <text evidence="9">The sequence shown here is derived from an EMBL/GenBank/DDBJ whole genome shotgun (WGS) entry which is preliminary data.</text>
</comment>
<evidence type="ECO:0000256" key="5">
    <source>
        <dbReference type="ARBA" id="ARBA00022840"/>
    </source>
</evidence>
<evidence type="ECO:0000259" key="7">
    <source>
        <dbReference type="PROSITE" id="PS50011"/>
    </source>
</evidence>
<evidence type="ECO:0000313" key="9">
    <source>
        <dbReference type="EMBL" id="GGD63542.1"/>
    </source>
</evidence>
<reference evidence="9" key="1">
    <citation type="journal article" date="2014" name="Int. J. Syst. Evol. Microbiol.">
        <title>Complete genome sequence of Corynebacterium casei LMG S-19264T (=DSM 44701T), isolated from a smear-ripened cheese.</title>
        <authorList>
            <consortium name="US DOE Joint Genome Institute (JGI-PGF)"/>
            <person name="Walter F."/>
            <person name="Albersmeier A."/>
            <person name="Kalinowski J."/>
            <person name="Ruckert C."/>
        </authorList>
    </citation>
    <scope>NUCLEOTIDE SEQUENCE</scope>
    <source>
        <strain evidence="9">CGMCC 1.15360</strain>
    </source>
</reference>
<dbReference type="PROSITE" id="PS50011">
    <property type="entry name" value="PROTEIN_KINASE_DOM"/>
    <property type="match status" value="1"/>
</dbReference>